<dbReference type="InterPro" id="IPR013196">
    <property type="entry name" value="HTH_11"/>
</dbReference>
<dbReference type="Pfam" id="PF25583">
    <property type="entry name" value="WCX"/>
    <property type="match status" value="1"/>
</dbReference>
<dbReference type="PROSITE" id="PS52050">
    <property type="entry name" value="WYL"/>
    <property type="match status" value="1"/>
</dbReference>
<evidence type="ECO:0000313" key="5">
    <source>
        <dbReference type="EMBL" id="MFF3668556.1"/>
    </source>
</evidence>
<dbReference type="PANTHER" id="PTHR34580">
    <property type="match status" value="1"/>
</dbReference>
<dbReference type="SUPFAM" id="SSF46785">
    <property type="entry name" value="Winged helix' DNA-binding domain"/>
    <property type="match status" value="1"/>
</dbReference>
<dbReference type="EMBL" id="JBIASD010000016">
    <property type="protein sequence ID" value="MFF3668556.1"/>
    <property type="molecule type" value="Genomic_DNA"/>
</dbReference>
<evidence type="ECO:0000256" key="3">
    <source>
        <dbReference type="ARBA" id="ARBA00023163"/>
    </source>
</evidence>
<dbReference type="InterPro" id="IPR051534">
    <property type="entry name" value="CBASS_pafABC_assoc_protein"/>
</dbReference>
<dbReference type="InterPro" id="IPR036388">
    <property type="entry name" value="WH-like_DNA-bd_sf"/>
</dbReference>
<organism evidence="5 6">
    <name type="scientific">Microtetraspora malaysiensis</name>
    <dbReference type="NCBI Taxonomy" id="161358"/>
    <lineage>
        <taxon>Bacteria</taxon>
        <taxon>Bacillati</taxon>
        <taxon>Actinomycetota</taxon>
        <taxon>Actinomycetes</taxon>
        <taxon>Streptosporangiales</taxon>
        <taxon>Streptosporangiaceae</taxon>
        <taxon>Microtetraspora</taxon>
    </lineage>
</organism>
<dbReference type="PROSITE" id="PS51000">
    <property type="entry name" value="HTH_DEOR_2"/>
    <property type="match status" value="1"/>
</dbReference>
<dbReference type="Pfam" id="PF08279">
    <property type="entry name" value="HTH_11"/>
    <property type="match status" value="1"/>
</dbReference>
<dbReference type="InterPro" id="IPR028349">
    <property type="entry name" value="PafC-like"/>
</dbReference>
<dbReference type="InterPro" id="IPR018356">
    <property type="entry name" value="Tscrpt_reg_HTH_DeoR_CS"/>
</dbReference>
<dbReference type="InterPro" id="IPR026881">
    <property type="entry name" value="WYL_dom"/>
</dbReference>
<evidence type="ECO:0000259" key="4">
    <source>
        <dbReference type="PROSITE" id="PS51000"/>
    </source>
</evidence>
<dbReference type="InterPro" id="IPR057727">
    <property type="entry name" value="WCX_dom"/>
</dbReference>
<proteinExistence type="predicted"/>
<evidence type="ECO:0000256" key="2">
    <source>
        <dbReference type="ARBA" id="ARBA00023125"/>
    </source>
</evidence>
<evidence type="ECO:0000313" key="6">
    <source>
        <dbReference type="Proteomes" id="UP001602013"/>
    </source>
</evidence>
<gene>
    <name evidence="5" type="ORF">ACFYXI_23510</name>
</gene>
<sequence>MLETSARLLRLLSLLQTPKDWPGAELADRLGVSHRTIRRDIDRLRELGYVVHATAGTPGYRLGAGTGLPPLLLDDDEAVAVAIGLGTAAVSGVTGIQETSVRALAKLEQVLPSRLRHRVGDLRSVTVPLAGPAAAVDPAVLTAIAAAVRHRESLRFDYRSHNGTEDRRTAEPYRLVNSGRRWYLVAWDTGRGDWRTFRVDRLRLHTPNGPRFTPREPPSADLVRYVSERISVDPYRYRGRFTVHAPADVIAARMPPTMAVVEPADDGTCVLNAGSNSLDELAMWIAQLGVPFQVHEPPELVEHIHALGTRLVDAARPHPPI</sequence>
<feature type="domain" description="HTH deoR-type" evidence="4">
    <location>
        <begin position="4"/>
        <end position="59"/>
    </location>
</feature>
<dbReference type="InterPro" id="IPR036390">
    <property type="entry name" value="WH_DNA-bd_sf"/>
</dbReference>
<dbReference type="Proteomes" id="UP001602013">
    <property type="component" value="Unassembled WGS sequence"/>
</dbReference>
<dbReference type="InterPro" id="IPR001034">
    <property type="entry name" value="DeoR_HTH"/>
</dbReference>
<reference evidence="5 6" key="1">
    <citation type="submission" date="2024-10" db="EMBL/GenBank/DDBJ databases">
        <title>The Natural Products Discovery Center: Release of the First 8490 Sequenced Strains for Exploring Actinobacteria Biosynthetic Diversity.</title>
        <authorList>
            <person name="Kalkreuter E."/>
            <person name="Kautsar S.A."/>
            <person name="Yang D."/>
            <person name="Bader C.D."/>
            <person name="Teijaro C.N."/>
            <person name="Fluegel L."/>
            <person name="Davis C.M."/>
            <person name="Simpson J.R."/>
            <person name="Lauterbach L."/>
            <person name="Steele A.D."/>
            <person name="Gui C."/>
            <person name="Meng S."/>
            <person name="Li G."/>
            <person name="Viehrig K."/>
            <person name="Ye F."/>
            <person name="Su P."/>
            <person name="Kiefer A.F."/>
            <person name="Nichols A."/>
            <person name="Cepeda A.J."/>
            <person name="Yan W."/>
            <person name="Fan B."/>
            <person name="Jiang Y."/>
            <person name="Adhikari A."/>
            <person name="Zheng C.-J."/>
            <person name="Schuster L."/>
            <person name="Cowan T.M."/>
            <person name="Smanski M.J."/>
            <person name="Chevrette M.G."/>
            <person name="De Carvalho L.P.S."/>
            <person name="Shen B."/>
        </authorList>
    </citation>
    <scope>NUCLEOTIDE SEQUENCE [LARGE SCALE GENOMIC DNA]</scope>
    <source>
        <strain evidence="5 6">NPDC002173</strain>
    </source>
</reference>
<evidence type="ECO:0000256" key="1">
    <source>
        <dbReference type="ARBA" id="ARBA00023015"/>
    </source>
</evidence>
<keyword evidence="1" id="KW-0805">Transcription regulation</keyword>
<keyword evidence="3" id="KW-0804">Transcription</keyword>
<comment type="caution">
    <text evidence="5">The sequence shown here is derived from an EMBL/GenBank/DDBJ whole genome shotgun (WGS) entry which is preliminary data.</text>
</comment>
<keyword evidence="2" id="KW-0238">DNA-binding</keyword>
<dbReference type="Gene3D" id="1.10.10.10">
    <property type="entry name" value="Winged helix-like DNA-binding domain superfamily/Winged helix DNA-binding domain"/>
    <property type="match status" value="1"/>
</dbReference>
<dbReference type="RefSeq" id="WP_387414161.1">
    <property type="nucleotide sequence ID" value="NZ_JBIASD010000016.1"/>
</dbReference>
<protein>
    <submittedName>
        <fullName evidence="5">Helix-turn-helix transcriptional regulator</fullName>
    </submittedName>
</protein>
<dbReference type="PANTHER" id="PTHR34580:SF3">
    <property type="entry name" value="PROTEIN PAFB"/>
    <property type="match status" value="1"/>
</dbReference>
<dbReference type="Pfam" id="PF13280">
    <property type="entry name" value="WYL"/>
    <property type="match status" value="1"/>
</dbReference>
<name>A0ABW6SUE9_9ACTN</name>
<dbReference type="PIRSF" id="PIRSF016838">
    <property type="entry name" value="PafC"/>
    <property type="match status" value="1"/>
</dbReference>
<dbReference type="PROSITE" id="PS00894">
    <property type="entry name" value="HTH_DEOR_1"/>
    <property type="match status" value="1"/>
</dbReference>
<accession>A0ABW6SUE9</accession>
<keyword evidence="6" id="KW-1185">Reference proteome</keyword>